<keyword evidence="4" id="KW-1185">Reference proteome</keyword>
<evidence type="ECO:0000313" key="4">
    <source>
        <dbReference type="Proteomes" id="UP000287374"/>
    </source>
</evidence>
<dbReference type="Proteomes" id="UP000247152">
    <property type="component" value="Unassembled WGS sequence"/>
</dbReference>
<dbReference type="Proteomes" id="UP000287374">
    <property type="component" value="Unassembled WGS sequence"/>
</dbReference>
<name>A0A317TYX5_9GAMM</name>
<sequence>MGKSSIPKDIRQNEINSICSLLNHNLIRTTQDLITNFDKLIKQIHQNTHIFKETYTPEQCIQILKKAITTYNNVYAYKITLKDELIDNFVSSERKRNTVNTTQPTAVDTSAEDDLTKVTKGYDRLEMAQENVQQINSNILRVLKNKEFAVVPQVIIGSGDTGTTLWLEQYKAHHGTSQALLANGELPPILMIGEDPGNWKHDYTLAQPHSILERTACKENPSIYLPTGYYQKNPHANGRHVYQANQVNLGFTEAPLLRATVLRVEKRSNHLCDWQSPDQEYRLVVSTPDGAKNIYANELSICTGLGPARNIISGSLLSSSEFNCLNKLDPQKGFTPIVDGNQFILTDTEEHGKAPRKIVIYGGGGTAAACYRKGFFGHDKRTEDMEFNKANQQNSVIWIAKQFDKAGTGKLATTALSTAQLRGELMLAKLIKIEHQSNGKLLLTFITDSSIAKNAKNKTKALSIECDQLIYSVGQDDNLMRGICKEIEADLSLVYDKNGMVLNVCSPDKKVIFFGAAAMAVREKEYMNATWKWLQSENIGGDVGPGSMPPSRAQIKCYNFWRGLTPTSINANMDSQYLIVKYLEKVGVEEKVAAGFVEDLLNARKASTCGASHSMIQTLLQKHKLDQIIEIKGHGHLVLKTENQAVSTKSKQQLLSWLGPQRTTKDADIFVSSVHADKKSKDTIEKEEQGVQLIAEIRT</sequence>
<evidence type="ECO:0000313" key="1">
    <source>
        <dbReference type="EMBL" id="PWY54883.1"/>
    </source>
</evidence>
<reference evidence="2 4" key="2">
    <citation type="submission" date="2018-12" db="EMBL/GenBank/DDBJ databases">
        <title>Legionella sp,whole genome shotgun sequence.</title>
        <authorList>
            <person name="Wu H."/>
        </authorList>
    </citation>
    <scope>NUCLEOTIDE SEQUENCE [LARGE SCALE GENOMIC DNA]</scope>
    <source>
        <strain evidence="4">km489</strain>
        <strain evidence="2">Km489</strain>
    </source>
</reference>
<dbReference type="AlphaFoldDB" id="A0A317TYX5"/>
<dbReference type="EMBL" id="RZGX01000021">
    <property type="protein sequence ID" value="RUR20914.1"/>
    <property type="molecule type" value="Genomic_DNA"/>
</dbReference>
<dbReference type="EMBL" id="QHJG01000026">
    <property type="protein sequence ID" value="PWY54883.1"/>
    <property type="molecule type" value="Genomic_DNA"/>
</dbReference>
<comment type="caution">
    <text evidence="1">The sequence shown here is derived from an EMBL/GenBank/DDBJ whole genome shotgun (WGS) entry which is preliminary data.</text>
</comment>
<organism evidence="1 3">
    <name type="scientific">Legionella qingyii</name>
    <dbReference type="NCBI Taxonomy" id="2184757"/>
    <lineage>
        <taxon>Bacteria</taxon>
        <taxon>Pseudomonadati</taxon>
        <taxon>Pseudomonadota</taxon>
        <taxon>Gammaproteobacteria</taxon>
        <taxon>Legionellales</taxon>
        <taxon>Legionellaceae</taxon>
        <taxon>Legionella</taxon>
    </lineage>
</organism>
<gene>
    <name evidence="1" type="ORF">DGG96_14790</name>
    <name evidence="2" type="ORF">ELY20_14000</name>
</gene>
<protein>
    <submittedName>
        <fullName evidence="1">Uncharacterized protein</fullName>
    </submittedName>
</protein>
<dbReference type="OrthoDB" id="5632709at2"/>
<evidence type="ECO:0000313" key="3">
    <source>
        <dbReference type="Proteomes" id="UP000247152"/>
    </source>
</evidence>
<dbReference type="RefSeq" id="WP_110143425.1">
    <property type="nucleotide sequence ID" value="NZ_QHJG01000026.1"/>
</dbReference>
<proteinExistence type="predicted"/>
<reference evidence="1 3" key="1">
    <citation type="submission" date="2018-05" db="EMBL/GenBank/DDBJ databases">
        <title>Legionella qingyii sp.nov., whole genome shotgun sequence.</title>
        <authorList>
            <person name="Wu H."/>
            <person name="Zhu Q."/>
            <person name="Hu C."/>
        </authorList>
    </citation>
    <scope>NUCLEOTIDE SEQUENCE [LARGE SCALE GENOMIC DNA]</scope>
    <source>
        <strain evidence="1 3">HEB18</strain>
    </source>
</reference>
<evidence type="ECO:0000313" key="2">
    <source>
        <dbReference type="EMBL" id="RUR20914.1"/>
    </source>
</evidence>
<accession>A0A317TYX5</accession>